<reference evidence="1 2" key="1">
    <citation type="journal article" date="2002" name="Proc. Natl. Acad. Sci. U.S.A.">
        <title>Extensive mosaic structure revealed by the complete genome sequence of uropathogenic Escherichia coli.</title>
        <authorList>
            <person name="Welch R.A."/>
            <person name="Burland V."/>
            <person name="Plunkett G.III."/>
            <person name="Redford P."/>
            <person name="Roesch P."/>
            <person name="Rasko D."/>
            <person name="Buckles E.L."/>
            <person name="Liou S.R."/>
            <person name="Boutin A."/>
            <person name="Hackett J."/>
            <person name="Stroud D."/>
            <person name="Mayhew G.F."/>
            <person name="Rose D.J."/>
            <person name="Zhou S."/>
            <person name="Schwartz D.C."/>
            <person name="Perna N.T."/>
            <person name="Mobley H.L."/>
            <person name="Donnenberg M.S."/>
            <person name="Blattner F.R."/>
        </authorList>
    </citation>
    <scope>NUCLEOTIDE SEQUENCE [LARGE SCALE GENOMIC DNA]</scope>
    <source>
        <strain evidence="2">CFT073 / ATCC 700928 / UPEC</strain>
    </source>
</reference>
<dbReference type="Proteomes" id="UP000001410">
    <property type="component" value="Chromosome"/>
</dbReference>
<sequence length="105" mass="12075">MFSVVRGLRFNNCQNVAFGHDQHFFIVDLLRFHTVAIVENNDVANFHIQRLHFAIFKDTAIADSQHFAAGGFSRCRAGQNDAASRFSFNFFTLDDHAIMQWTNIH</sequence>
<protein>
    <submittedName>
        <fullName evidence="1">Uncharacterized protein</fullName>
    </submittedName>
</protein>
<evidence type="ECO:0000313" key="2">
    <source>
        <dbReference type="Proteomes" id="UP000001410"/>
    </source>
</evidence>
<dbReference type="HOGENOM" id="CLU_2232321_0_0_6"/>
<dbReference type="STRING" id="199310.c5225"/>
<name>A0A0H2VF31_ECOL6</name>
<keyword evidence="2" id="KW-1185">Reference proteome</keyword>
<dbReference type="KEGG" id="ecc:c5225"/>
<dbReference type="EMBL" id="AE014075">
    <property type="protein sequence ID" value="AAN83647.1"/>
    <property type="molecule type" value="Genomic_DNA"/>
</dbReference>
<gene>
    <name evidence="1" type="ordered locus">c5225</name>
</gene>
<accession>A0A0H2VF31</accession>
<dbReference type="AlphaFoldDB" id="A0A0H2VF31"/>
<proteinExistence type="predicted"/>
<organism evidence="1 2">
    <name type="scientific">Escherichia coli O6:H1 (strain CFT073 / ATCC 700928 / UPEC)</name>
    <dbReference type="NCBI Taxonomy" id="199310"/>
    <lineage>
        <taxon>Bacteria</taxon>
        <taxon>Pseudomonadati</taxon>
        <taxon>Pseudomonadota</taxon>
        <taxon>Gammaproteobacteria</taxon>
        <taxon>Enterobacterales</taxon>
        <taxon>Enterobacteriaceae</taxon>
        <taxon>Escherichia</taxon>
    </lineage>
</organism>
<evidence type="ECO:0000313" key="1">
    <source>
        <dbReference type="EMBL" id="AAN83647.1"/>
    </source>
</evidence>